<comment type="similarity">
    <text evidence="1">Belongs to the glycosyl hydrolase 1 family.</text>
</comment>
<keyword evidence="6" id="KW-0732">Signal</keyword>
<sequence>MVNYVFALVWVIALVVADTKAKILYGAATSAYQVEGAANVSGRTPSIWDAFTRIPGKIADGSNGDVACDHYHKYEQDIMIMKDLGFQVYRFSLSWTRMMPERGQVNEEGVAFYNRLIDALIQNGITPYVTLYHWDLPQAHQEEYGGWTSVKVVDDFNEFATVAFSKFGDRVKNWISINEPYTFCNMGYQMGIFAPGVTGQQQQCNHNILLAHCRVVETFRTRFNNGRIGITMDSEWTEPYSNSTADVNAAENALVAHLGTFADPIFLTGDYPESVKAINPSLSIFTDEQKRQLKGSADFFGLNFYTASYEQAGPNNTSVNTKYRDGQPIGAVSDSPWLFVVPWAFRKQLVWIKNRYGSVEIVVTENGVSVPNETNVDVSIHDTFRQNFYQSYLASMMDAVRIDGVKVTTYMAWSFLDNFEWADGYSKRFGIVHVDFATSQRIPFEDVLVNPTLMQDVIVPRSGTTFIPVLVSPDGKTVIQDTTDIVDYLESVFPTPFPAYPTKSNPKQRFLTYFLEAYGDEWMKNWAMHYRWNFENARDYMYHEFGSMFPGKMSYEERIKKGGERAVKLQKAALPLGVTPATKETIELQLHDFLKKLTNHLDEYPYLLGNAPTLADYSFFGGMYAHLLRDPIPGPILKIKYPRVVDWIERVCQLHGKANPNRILSGTTVNGITTWKRESPSDAKYNLQPNDEIPVTLLPLLRPIIEDMLPFMITTANVLKKWLSEQKPNHRGEIPRSLAIADYHVTDPLTGQVVRGKRAVMPYELWMIQRSVDWYESCSEVQRRDIDAMLDSVVNGGSLIFKDVVLAVRGARVKRVNNLLVPDVEKNSVPSSARL</sequence>
<dbReference type="STRING" id="1806994.A0A507CEW2"/>
<dbReference type="PRINTS" id="PR00131">
    <property type="entry name" value="GLHYDRLASE1"/>
</dbReference>
<dbReference type="EMBL" id="QEAO01000001">
    <property type="protein sequence ID" value="TPX38162.1"/>
    <property type="molecule type" value="Genomic_DNA"/>
</dbReference>
<dbReference type="PROSITE" id="PS00572">
    <property type="entry name" value="GLYCOSYL_HYDROL_F1_1"/>
    <property type="match status" value="1"/>
</dbReference>
<dbReference type="OrthoDB" id="4951845at2759"/>
<dbReference type="Proteomes" id="UP000319731">
    <property type="component" value="Unassembled WGS sequence"/>
</dbReference>
<comment type="caution">
    <text evidence="8">The sequence shown here is derived from an EMBL/GenBank/DDBJ whole genome shotgun (WGS) entry which is preliminary data.</text>
</comment>
<dbReference type="GeneID" id="42001378"/>
<keyword evidence="9" id="KW-1185">Reference proteome</keyword>
<keyword evidence="4" id="KW-0326">Glycosidase</keyword>
<organism evidence="8 9">
    <name type="scientific">Synchytrium microbalum</name>
    <dbReference type="NCBI Taxonomy" id="1806994"/>
    <lineage>
        <taxon>Eukaryota</taxon>
        <taxon>Fungi</taxon>
        <taxon>Fungi incertae sedis</taxon>
        <taxon>Chytridiomycota</taxon>
        <taxon>Chytridiomycota incertae sedis</taxon>
        <taxon>Chytridiomycetes</taxon>
        <taxon>Synchytriales</taxon>
        <taxon>Synchytriaceae</taxon>
        <taxon>Synchytrium</taxon>
    </lineage>
</organism>
<dbReference type="Pfam" id="PF00043">
    <property type="entry name" value="GST_C"/>
    <property type="match status" value="1"/>
</dbReference>
<evidence type="ECO:0000256" key="3">
    <source>
        <dbReference type="ARBA" id="ARBA00022801"/>
    </source>
</evidence>
<dbReference type="SUPFAM" id="SSF52833">
    <property type="entry name" value="Thioredoxin-like"/>
    <property type="match status" value="1"/>
</dbReference>
<evidence type="ECO:0000313" key="8">
    <source>
        <dbReference type="EMBL" id="TPX38162.1"/>
    </source>
</evidence>
<evidence type="ECO:0000259" key="7">
    <source>
        <dbReference type="PROSITE" id="PS50405"/>
    </source>
</evidence>
<dbReference type="Gene3D" id="1.20.1050.10">
    <property type="match status" value="1"/>
</dbReference>
<dbReference type="AlphaFoldDB" id="A0A507CEW2"/>
<proteinExistence type="inferred from homology"/>
<dbReference type="PANTHER" id="PTHR10353">
    <property type="entry name" value="GLYCOSYL HYDROLASE"/>
    <property type="match status" value="1"/>
</dbReference>
<dbReference type="InterPro" id="IPR018120">
    <property type="entry name" value="Glyco_hydro_1_AS"/>
</dbReference>
<dbReference type="EC" id="3.2.1.21" evidence="2"/>
<dbReference type="InterPro" id="IPR010987">
    <property type="entry name" value="Glutathione-S-Trfase_C-like"/>
</dbReference>
<dbReference type="SUPFAM" id="SSF47616">
    <property type="entry name" value="GST C-terminal domain-like"/>
    <property type="match status" value="1"/>
</dbReference>
<gene>
    <name evidence="8" type="ORF">SmJEL517_g00151</name>
</gene>
<protein>
    <recommendedName>
        <fullName evidence="2">beta-glucosidase</fullName>
        <ecNumber evidence="2">3.2.1.21</ecNumber>
    </recommendedName>
</protein>
<dbReference type="Pfam" id="PF00232">
    <property type="entry name" value="Glyco_hydro_1"/>
    <property type="match status" value="1"/>
</dbReference>
<dbReference type="Gene3D" id="3.40.30.10">
    <property type="entry name" value="Glutaredoxin"/>
    <property type="match status" value="1"/>
</dbReference>
<dbReference type="PROSITE" id="PS50405">
    <property type="entry name" value="GST_CTER"/>
    <property type="match status" value="1"/>
</dbReference>
<dbReference type="GO" id="GO:0008422">
    <property type="term" value="F:beta-glucosidase activity"/>
    <property type="evidence" value="ECO:0007669"/>
    <property type="project" value="TreeGrafter"/>
</dbReference>
<evidence type="ECO:0000256" key="6">
    <source>
        <dbReference type="SAM" id="SignalP"/>
    </source>
</evidence>
<feature type="active site" description="Nucleophile" evidence="5">
    <location>
        <position position="365"/>
    </location>
</feature>
<feature type="chain" id="PRO_5021359802" description="beta-glucosidase" evidence="6">
    <location>
        <begin position="22"/>
        <end position="835"/>
    </location>
</feature>
<dbReference type="Gene3D" id="3.20.20.80">
    <property type="entry name" value="Glycosidases"/>
    <property type="match status" value="1"/>
</dbReference>
<dbReference type="Pfam" id="PF13417">
    <property type="entry name" value="GST_N_3"/>
    <property type="match status" value="1"/>
</dbReference>
<dbReference type="GO" id="GO:0005975">
    <property type="term" value="P:carbohydrate metabolic process"/>
    <property type="evidence" value="ECO:0007669"/>
    <property type="project" value="InterPro"/>
</dbReference>
<dbReference type="InterPro" id="IPR036282">
    <property type="entry name" value="Glutathione-S-Trfase_C_sf"/>
</dbReference>
<dbReference type="InterPro" id="IPR001360">
    <property type="entry name" value="Glyco_hydro_1"/>
</dbReference>
<evidence type="ECO:0000256" key="4">
    <source>
        <dbReference type="ARBA" id="ARBA00023295"/>
    </source>
</evidence>
<keyword evidence="3" id="KW-0378">Hydrolase</keyword>
<dbReference type="CDD" id="cd00299">
    <property type="entry name" value="GST_C_family"/>
    <property type="match status" value="1"/>
</dbReference>
<feature type="domain" description="GST C-terminal" evidence="7">
    <location>
        <begin position="505"/>
        <end position="681"/>
    </location>
</feature>
<evidence type="ECO:0000313" key="9">
    <source>
        <dbReference type="Proteomes" id="UP000319731"/>
    </source>
</evidence>
<dbReference type="PANTHER" id="PTHR10353:SF36">
    <property type="entry name" value="LP05116P"/>
    <property type="match status" value="1"/>
</dbReference>
<dbReference type="SUPFAM" id="SSF51445">
    <property type="entry name" value="(Trans)glycosidases"/>
    <property type="match status" value="1"/>
</dbReference>
<dbReference type="FunFam" id="3.20.20.80:FF:000041">
    <property type="entry name" value="Beta-glucosidase 7"/>
    <property type="match status" value="1"/>
</dbReference>
<evidence type="ECO:0000256" key="5">
    <source>
        <dbReference type="PROSITE-ProRule" id="PRU10055"/>
    </source>
</evidence>
<feature type="signal peptide" evidence="6">
    <location>
        <begin position="1"/>
        <end position="21"/>
    </location>
</feature>
<reference evidence="8 9" key="1">
    <citation type="journal article" date="2019" name="Sci. Rep.">
        <title>Comparative genomics of chytrid fungi reveal insights into the obligate biotrophic and pathogenic lifestyle of Synchytrium endobioticum.</title>
        <authorList>
            <person name="van de Vossenberg B.T.L.H."/>
            <person name="Warris S."/>
            <person name="Nguyen H.D.T."/>
            <person name="van Gent-Pelzer M.P.E."/>
            <person name="Joly D.L."/>
            <person name="van de Geest H.C."/>
            <person name="Bonants P.J.M."/>
            <person name="Smith D.S."/>
            <person name="Levesque C.A."/>
            <person name="van der Lee T.A.J."/>
        </authorList>
    </citation>
    <scope>NUCLEOTIDE SEQUENCE [LARGE SCALE GENOMIC DNA]</scope>
    <source>
        <strain evidence="8 9">JEL517</strain>
    </source>
</reference>
<evidence type="ECO:0000256" key="2">
    <source>
        <dbReference type="ARBA" id="ARBA00012744"/>
    </source>
</evidence>
<evidence type="ECO:0000256" key="1">
    <source>
        <dbReference type="ARBA" id="ARBA00010838"/>
    </source>
</evidence>
<dbReference type="InterPro" id="IPR004045">
    <property type="entry name" value="Glutathione_S-Trfase_N"/>
</dbReference>
<dbReference type="InterPro" id="IPR036249">
    <property type="entry name" value="Thioredoxin-like_sf"/>
</dbReference>
<name>A0A507CEW2_9FUNG</name>
<dbReference type="InterPro" id="IPR017853">
    <property type="entry name" value="GH"/>
</dbReference>
<dbReference type="InterPro" id="IPR004046">
    <property type="entry name" value="GST_C"/>
</dbReference>
<accession>A0A507CEW2</accession>
<dbReference type="RefSeq" id="XP_031027877.1">
    <property type="nucleotide sequence ID" value="XM_031166081.1"/>
</dbReference>